<dbReference type="STRING" id="515897.SAMN05421849_0193"/>
<organism evidence="2 3">
    <name type="scientific">Pontibaca methylaminivorans</name>
    <dbReference type="NCBI Taxonomy" id="515897"/>
    <lineage>
        <taxon>Bacteria</taxon>
        <taxon>Pseudomonadati</taxon>
        <taxon>Pseudomonadota</taxon>
        <taxon>Alphaproteobacteria</taxon>
        <taxon>Rhodobacterales</taxon>
        <taxon>Roseobacteraceae</taxon>
        <taxon>Pontibaca</taxon>
    </lineage>
</organism>
<keyword evidence="1" id="KW-0472">Membrane</keyword>
<keyword evidence="1" id="KW-1133">Transmembrane helix</keyword>
<evidence type="ECO:0000256" key="1">
    <source>
        <dbReference type="SAM" id="Phobius"/>
    </source>
</evidence>
<keyword evidence="1" id="KW-0812">Transmembrane</keyword>
<name>A0A1R3WA72_9RHOB</name>
<dbReference type="Proteomes" id="UP000192455">
    <property type="component" value="Unassembled WGS sequence"/>
</dbReference>
<accession>A0A1R3WA72</accession>
<gene>
    <name evidence="2" type="ORF">SAMN05421849_0193</name>
</gene>
<evidence type="ECO:0000313" key="3">
    <source>
        <dbReference type="Proteomes" id="UP000192455"/>
    </source>
</evidence>
<proteinExistence type="predicted"/>
<protein>
    <submittedName>
        <fullName evidence="2">Uncharacterized protein</fullName>
    </submittedName>
</protein>
<sequence>MMPDDFERARWMEDYNGELGAVVLVLILGAALGGAALVGLLWIVAGVLS</sequence>
<feature type="transmembrane region" description="Helical" evidence="1">
    <location>
        <begin position="20"/>
        <end position="48"/>
    </location>
</feature>
<keyword evidence="3" id="KW-1185">Reference proteome</keyword>
<evidence type="ECO:0000313" key="2">
    <source>
        <dbReference type="EMBL" id="SIT74659.1"/>
    </source>
</evidence>
<dbReference type="AlphaFoldDB" id="A0A1R3WA72"/>
<dbReference type="RefSeq" id="WP_159438944.1">
    <property type="nucleotide sequence ID" value="NZ_FTPS01000001.1"/>
</dbReference>
<reference evidence="2 3" key="1">
    <citation type="submission" date="2017-01" db="EMBL/GenBank/DDBJ databases">
        <authorList>
            <person name="Mah S.A."/>
            <person name="Swanson W.J."/>
            <person name="Moy G.W."/>
            <person name="Vacquier V.D."/>
        </authorList>
    </citation>
    <scope>NUCLEOTIDE SEQUENCE [LARGE SCALE GENOMIC DNA]</scope>
    <source>
        <strain evidence="2 3">DSM 21219</strain>
    </source>
</reference>
<dbReference type="EMBL" id="FTPS01000001">
    <property type="protein sequence ID" value="SIT74659.1"/>
    <property type="molecule type" value="Genomic_DNA"/>
</dbReference>